<keyword evidence="4" id="KW-0138">CF(0)</keyword>
<comment type="caution">
    <text evidence="12">The sequence shown here is derived from an EMBL/GenBank/DDBJ whole genome shotgun (WGS) entry which is preliminary data.</text>
</comment>
<evidence type="ECO:0000256" key="1">
    <source>
        <dbReference type="ARBA" id="ARBA00004273"/>
    </source>
</evidence>
<evidence type="ECO:0000256" key="2">
    <source>
        <dbReference type="ARBA" id="ARBA00007333"/>
    </source>
</evidence>
<keyword evidence="9 11" id="KW-0472">Membrane</keyword>
<reference evidence="12" key="1">
    <citation type="submission" date="2023-05" db="EMBL/GenBank/DDBJ databases">
        <title>Nepenthes gracilis genome sequencing.</title>
        <authorList>
            <person name="Fukushima K."/>
        </authorList>
    </citation>
    <scope>NUCLEOTIDE SEQUENCE</scope>
    <source>
        <strain evidence="12">SING2019-196</strain>
    </source>
</reference>
<keyword evidence="13" id="KW-1185">Reference proteome</keyword>
<protein>
    <recommendedName>
        <fullName evidence="14">ATP synthase subunit e, mitochondrial</fullName>
    </recommendedName>
</protein>
<evidence type="ECO:0000256" key="7">
    <source>
        <dbReference type="ARBA" id="ARBA00023065"/>
    </source>
</evidence>
<keyword evidence="11" id="KW-0812">Transmembrane</keyword>
<keyword evidence="3" id="KW-0813">Transport</keyword>
<evidence type="ECO:0000313" key="12">
    <source>
        <dbReference type="EMBL" id="GMH13472.1"/>
    </source>
</evidence>
<dbReference type="Proteomes" id="UP001279734">
    <property type="component" value="Unassembled WGS sequence"/>
</dbReference>
<name>A0AAD3SN22_NEPGR</name>
<evidence type="ECO:0000256" key="10">
    <source>
        <dbReference type="ARBA" id="ARBA00023310"/>
    </source>
</evidence>
<dbReference type="InterPro" id="IPR008386">
    <property type="entry name" value="ATP_synth_F0_esu_mt"/>
</dbReference>
<keyword evidence="6" id="KW-0999">Mitochondrion inner membrane</keyword>
<dbReference type="PANTHER" id="PTHR36028">
    <property type="entry name" value="OSJNBB0050O03.8 PROTEIN"/>
    <property type="match status" value="1"/>
</dbReference>
<evidence type="ECO:0000256" key="3">
    <source>
        <dbReference type="ARBA" id="ARBA00022448"/>
    </source>
</evidence>
<keyword evidence="7" id="KW-0406">Ion transport</keyword>
<accession>A0AAD3SN22</accession>
<dbReference type="GO" id="GO:0015078">
    <property type="term" value="F:proton transmembrane transporter activity"/>
    <property type="evidence" value="ECO:0007669"/>
    <property type="project" value="InterPro"/>
</dbReference>
<keyword evidence="10" id="KW-0066">ATP synthesis</keyword>
<evidence type="ECO:0000313" key="13">
    <source>
        <dbReference type="Proteomes" id="UP001279734"/>
    </source>
</evidence>
<sequence length="54" mass="5796">MAPPPGPYSGVSQLALVARASAFAVGLVYGSMKLKYLKMKAKSHKKAEAKDHHQ</sequence>
<evidence type="ECO:0000256" key="4">
    <source>
        <dbReference type="ARBA" id="ARBA00022547"/>
    </source>
</evidence>
<evidence type="ECO:0000256" key="5">
    <source>
        <dbReference type="ARBA" id="ARBA00022781"/>
    </source>
</evidence>
<keyword evidence="5" id="KW-0375">Hydrogen ion transport</keyword>
<organism evidence="12 13">
    <name type="scientific">Nepenthes gracilis</name>
    <name type="common">Slender pitcher plant</name>
    <dbReference type="NCBI Taxonomy" id="150966"/>
    <lineage>
        <taxon>Eukaryota</taxon>
        <taxon>Viridiplantae</taxon>
        <taxon>Streptophyta</taxon>
        <taxon>Embryophyta</taxon>
        <taxon>Tracheophyta</taxon>
        <taxon>Spermatophyta</taxon>
        <taxon>Magnoliopsida</taxon>
        <taxon>eudicotyledons</taxon>
        <taxon>Gunneridae</taxon>
        <taxon>Pentapetalae</taxon>
        <taxon>Caryophyllales</taxon>
        <taxon>Nepenthaceae</taxon>
        <taxon>Nepenthes</taxon>
    </lineage>
</organism>
<dbReference type="GO" id="GO:0015986">
    <property type="term" value="P:proton motive force-driven ATP synthesis"/>
    <property type="evidence" value="ECO:0007669"/>
    <property type="project" value="InterPro"/>
</dbReference>
<dbReference type="AlphaFoldDB" id="A0AAD3SN22"/>
<evidence type="ECO:0000256" key="9">
    <source>
        <dbReference type="ARBA" id="ARBA00023136"/>
    </source>
</evidence>
<dbReference type="GO" id="GO:0045259">
    <property type="term" value="C:proton-transporting ATP synthase complex"/>
    <property type="evidence" value="ECO:0007669"/>
    <property type="project" value="UniProtKB-KW"/>
</dbReference>
<evidence type="ECO:0008006" key="14">
    <source>
        <dbReference type="Google" id="ProtNLM"/>
    </source>
</evidence>
<gene>
    <name evidence="12" type="ORF">Nepgr_015313</name>
</gene>
<dbReference type="EMBL" id="BSYO01000013">
    <property type="protein sequence ID" value="GMH13472.1"/>
    <property type="molecule type" value="Genomic_DNA"/>
</dbReference>
<comment type="subcellular location">
    <subcellularLocation>
        <location evidence="1">Mitochondrion inner membrane</location>
    </subcellularLocation>
</comment>
<comment type="similarity">
    <text evidence="2">Belongs to the ATPase e subunit family.</text>
</comment>
<dbReference type="PANTHER" id="PTHR36028:SF2">
    <property type="entry name" value="ATP SYNTHASE SUBUNIT E, MITOCHONDRIAL"/>
    <property type="match status" value="1"/>
</dbReference>
<evidence type="ECO:0000256" key="11">
    <source>
        <dbReference type="SAM" id="Phobius"/>
    </source>
</evidence>
<feature type="transmembrane region" description="Helical" evidence="11">
    <location>
        <begin position="12"/>
        <end position="32"/>
    </location>
</feature>
<keyword evidence="8" id="KW-0496">Mitochondrion</keyword>
<dbReference type="Pfam" id="PF05680">
    <property type="entry name" value="ATP-synt_E"/>
    <property type="match status" value="1"/>
</dbReference>
<keyword evidence="11" id="KW-1133">Transmembrane helix</keyword>
<evidence type="ECO:0000256" key="8">
    <source>
        <dbReference type="ARBA" id="ARBA00023128"/>
    </source>
</evidence>
<dbReference type="GO" id="GO:0005743">
    <property type="term" value="C:mitochondrial inner membrane"/>
    <property type="evidence" value="ECO:0007669"/>
    <property type="project" value="UniProtKB-SubCell"/>
</dbReference>
<evidence type="ECO:0000256" key="6">
    <source>
        <dbReference type="ARBA" id="ARBA00022792"/>
    </source>
</evidence>
<proteinExistence type="inferred from homology"/>